<keyword evidence="3" id="KW-1185">Reference proteome</keyword>
<dbReference type="Gene3D" id="3.40.50.300">
    <property type="entry name" value="P-loop containing nucleotide triphosphate hydrolases"/>
    <property type="match status" value="1"/>
</dbReference>
<sequence length="304" mass="34933">MLENPFTVRGTIQNPSDFIGRKAELLHIVTRLKTMQSCSVVGERRIGKSSLLYHLFQTGNERLNDSRFRFVYIELTDASAQTVVDFLQTVLQALNLPSDSIKDDNKPNRNLVAFDSAIKTMVASGTKVVLCLDEFEGLFANKQEFNDGFFNHLRSMINQRRLALVTASWKSLEVYAIEEKLTSPFFNLLSITELGDFTPEDVESFIDYYQPAVQFTAKELEFINWYSEPHPAKLQIFCDMILQWREQDWDNDTAKERIAKAYEILGGKHDWRKWKRNVAGILSCGSIKTWLENIKIARDLGTGI</sequence>
<reference evidence="2 3" key="1">
    <citation type="submission" date="2016-10" db="EMBL/GenBank/DDBJ databases">
        <authorList>
            <person name="de Groot N.N."/>
        </authorList>
    </citation>
    <scope>NUCLEOTIDE SEQUENCE [LARGE SCALE GENOMIC DNA]</scope>
    <source>
        <strain evidence="2 3">DSM 21228</strain>
    </source>
</reference>
<name>A0A1H4GIC2_9GAMM</name>
<dbReference type="STRING" id="525918.SAMN05660964_03516"/>
<accession>A0A1H4GIC2</accession>
<protein>
    <recommendedName>
        <fullName evidence="1">ORC1/DEAH AAA+ ATPase domain-containing protein</fullName>
    </recommendedName>
</protein>
<feature type="domain" description="ORC1/DEAH AAA+ ATPase" evidence="1">
    <location>
        <begin position="35"/>
        <end position="164"/>
    </location>
</feature>
<organism evidence="2 3">
    <name type="scientific">Thiothrix caldifontis</name>
    <dbReference type="NCBI Taxonomy" id="525918"/>
    <lineage>
        <taxon>Bacteria</taxon>
        <taxon>Pseudomonadati</taxon>
        <taxon>Pseudomonadota</taxon>
        <taxon>Gammaproteobacteria</taxon>
        <taxon>Thiotrichales</taxon>
        <taxon>Thiotrichaceae</taxon>
        <taxon>Thiothrix</taxon>
    </lineage>
</organism>
<gene>
    <name evidence="2" type="ORF">SAMN05660964_03516</name>
</gene>
<dbReference type="InterPro" id="IPR049945">
    <property type="entry name" value="AAA_22"/>
</dbReference>
<dbReference type="Pfam" id="PF13401">
    <property type="entry name" value="AAA_22"/>
    <property type="match status" value="1"/>
</dbReference>
<dbReference type="EMBL" id="FNQP01000034">
    <property type="protein sequence ID" value="SEB09373.1"/>
    <property type="molecule type" value="Genomic_DNA"/>
</dbReference>
<dbReference type="PANTHER" id="PTHR34301:SF8">
    <property type="entry name" value="ATPASE DOMAIN-CONTAINING PROTEIN"/>
    <property type="match status" value="1"/>
</dbReference>
<dbReference type="PANTHER" id="PTHR34301">
    <property type="entry name" value="DNA-BINDING PROTEIN-RELATED"/>
    <property type="match status" value="1"/>
</dbReference>
<dbReference type="GO" id="GO:0016887">
    <property type="term" value="F:ATP hydrolysis activity"/>
    <property type="evidence" value="ECO:0007669"/>
    <property type="project" value="InterPro"/>
</dbReference>
<dbReference type="InterPro" id="IPR027417">
    <property type="entry name" value="P-loop_NTPase"/>
</dbReference>
<evidence type="ECO:0000313" key="3">
    <source>
        <dbReference type="Proteomes" id="UP000199397"/>
    </source>
</evidence>
<dbReference type="AlphaFoldDB" id="A0A1H4GIC2"/>
<proteinExistence type="predicted"/>
<evidence type="ECO:0000259" key="1">
    <source>
        <dbReference type="Pfam" id="PF13401"/>
    </source>
</evidence>
<evidence type="ECO:0000313" key="2">
    <source>
        <dbReference type="EMBL" id="SEB09373.1"/>
    </source>
</evidence>
<dbReference type="Proteomes" id="UP000199397">
    <property type="component" value="Unassembled WGS sequence"/>
</dbReference>
<dbReference type="SUPFAM" id="SSF52540">
    <property type="entry name" value="P-loop containing nucleoside triphosphate hydrolases"/>
    <property type="match status" value="1"/>
</dbReference>